<dbReference type="EMBL" id="JAPDFR010000001">
    <property type="protein sequence ID" value="KAK0392541.1"/>
    <property type="molecule type" value="Genomic_DNA"/>
</dbReference>
<proteinExistence type="predicted"/>
<feature type="compositionally biased region" description="Low complexity" evidence="1">
    <location>
        <begin position="347"/>
        <end position="359"/>
    </location>
</feature>
<keyword evidence="3" id="KW-1185">Reference proteome</keyword>
<protein>
    <submittedName>
        <fullName evidence="2">Uncharacterized protein</fullName>
    </submittedName>
</protein>
<dbReference type="AlphaFoldDB" id="A0AA39GSB8"/>
<feature type="region of interest" description="Disordered" evidence="1">
    <location>
        <begin position="332"/>
        <end position="373"/>
    </location>
</feature>
<accession>A0AA39GSB8</accession>
<organism evidence="2 3">
    <name type="scientific">Sarocladium strictum</name>
    <name type="common">Black bundle disease fungus</name>
    <name type="synonym">Acremonium strictum</name>
    <dbReference type="NCBI Taxonomy" id="5046"/>
    <lineage>
        <taxon>Eukaryota</taxon>
        <taxon>Fungi</taxon>
        <taxon>Dikarya</taxon>
        <taxon>Ascomycota</taxon>
        <taxon>Pezizomycotina</taxon>
        <taxon>Sordariomycetes</taxon>
        <taxon>Hypocreomycetidae</taxon>
        <taxon>Hypocreales</taxon>
        <taxon>Sarocladiaceae</taxon>
        <taxon>Sarocladium</taxon>
    </lineage>
</organism>
<dbReference type="Proteomes" id="UP001175261">
    <property type="component" value="Unassembled WGS sequence"/>
</dbReference>
<feature type="compositionally biased region" description="Acidic residues" evidence="1">
    <location>
        <begin position="332"/>
        <end position="343"/>
    </location>
</feature>
<comment type="caution">
    <text evidence="2">The sequence shown here is derived from an EMBL/GenBank/DDBJ whole genome shotgun (WGS) entry which is preliminary data.</text>
</comment>
<sequence>MPGIINALRRWTSAPPTLVTTYRPPSPDSPWETEEHVGELSFRPVHRTPEFRTRTIAAPPPHGQAEVLRWLDSGRPAEDLKELSKVCRDAAKASRRRSLCERRRGDPESTVQTADELHLGHHVPESIADYSKSWIKQTMFDLYHPLGDRESYYVWFSGVKSPFPSRVGFNESDITESVQPSTALIPELCLEPETAYSGTGKGHPHGGLTLQYIRAERRRCRKRGLRQPPYPPPYTHRNENHELTPRFWMVDSSLYGQGFQDVDDAVDAFLLRREQIFLTSDSSSLPSAYDAYFSEYEHSDLRRNSIQSQAQSILDEDPDHFRPAEVSFSADPFEEYDCGDGVDADPSSSSSHLSSSTSWDGDDWGDFQTSPQEDEQPAFNLLSLWEEYVVPDGDQKDESHVDISYHVFPTFGTKDDGNDPAPSKAGCDVITVPGAGNDQNPEDALSEEDDLIELDTDSASDDSDEYTDDGCPPFHPDSLNGMEALRRIRRGLNLDSSATFTQIQDLLSRNFLFRPIYLHRVPGGELYDPDSQFIFERRCVDRLFAWELGNAICNVRWSDEDFHWMVQDLCQKRGRSWVVFQSVPEPNCYLRGGVDDLEALEDVEEQGEEAAGETRPGTGDNILVRVRARPDHTPLRPSRLRESMNVLDLAAESWSA</sequence>
<name>A0AA39GSB8_SARSR</name>
<evidence type="ECO:0000313" key="3">
    <source>
        <dbReference type="Proteomes" id="UP001175261"/>
    </source>
</evidence>
<evidence type="ECO:0000256" key="1">
    <source>
        <dbReference type="SAM" id="MobiDB-lite"/>
    </source>
</evidence>
<evidence type="ECO:0000313" key="2">
    <source>
        <dbReference type="EMBL" id="KAK0392541.1"/>
    </source>
</evidence>
<gene>
    <name evidence="2" type="ORF">NLU13_2036</name>
</gene>
<reference evidence="2" key="1">
    <citation type="submission" date="2022-10" db="EMBL/GenBank/DDBJ databases">
        <title>Determination and structural analysis of whole genome sequence of Sarocladium strictum F4-1.</title>
        <authorList>
            <person name="Hu L."/>
            <person name="Jiang Y."/>
        </authorList>
    </citation>
    <scope>NUCLEOTIDE SEQUENCE</scope>
    <source>
        <strain evidence="2">F4-1</strain>
    </source>
</reference>